<dbReference type="InterPro" id="IPR002559">
    <property type="entry name" value="Transposase_11"/>
</dbReference>
<gene>
    <name evidence="6" type="ORF">CDL20_14630</name>
</gene>
<dbReference type="Gene3D" id="3.90.350.10">
    <property type="entry name" value="Transposase Inhibitor Protein From Tn5, Chain A, domain 1"/>
    <property type="match status" value="1"/>
</dbReference>
<dbReference type="GO" id="GO:0003677">
    <property type="term" value="F:DNA binding"/>
    <property type="evidence" value="ECO:0007669"/>
    <property type="project" value="UniProtKB-KW"/>
</dbReference>
<evidence type="ECO:0000259" key="5">
    <source>
        <dbReference type="Pfam" id="PF01609"/>
    </source>
</evidence>
<reference evidence="6 7" key="1">
    <citation type="journal article" date="2017" name="Genome Med.">
        <title>A novel Ruminococcus gnavus clade enriched in inflammatory bowel disease patients.</title>
        <authorList>
            <person name="Hall A.B."/>
            <person name="Yassour M."/>
            <person name="Sauk J."/>
            <person name="Garner A."/>
            <person name="Jiang X."/>
            <person name="Arthur T."/>
            <person name="Lagoudas G.K."/>
            <person name="Vatanen T."/>
            <person name="Fornelos N."/>
            <person name="Wilson R."/>
            <person name="Bertha M."/>
            <person name="Cohen M."/>
            <person name="Garber J."/>
            <person name="Khalili H."/>
            <person name="Gevers D."/>
            <person name="Ananthakrishnan A.N."/>
            <person name="Kugathasan S."/>
            <person name="Lander E.S."/>
            <person name="Blainey P."/>
            <person name="Vlamakis H."/>
            <person name="Xavier R.J."/>
            <person name="Huttenhower C."/>
        </authorList>
    </citation>
    <scope>NUCLEOTIDE SEQUENCE [LARGE SCALE GENOMIC DNA]</scope>
    <source>
        <strain evidence="6 7">RJX1128</strain>
    </source>
</reference>
<keyword evidence="2" id="KW-0815">Transposition</keyword>
<dbReference type="RefSeq" id="WP_101883032.1">
    <property type="nucleotide sequence ID" value="NZ_NIHW01000071.1"/>
</dbReference>
<protein>
    <submittedName>
        <fullName evidence="6">Transposase</fullName>
    </submittedName>
</protein>
<dbReference type="Pfam" id="PF01609">
    <property type="entry name" value="DDE_Tnp_1"/>
    <property type="match status" value="1"/>
</dbReference>
<keyword evidence="3" id="KW-0238">DNA-binding</keyword>
<evidence type="ECO:0000256" key="3">
    <source>
        <dbReference type="ARBA" id="ARBA00023125"/>
    </source>
</evidence>
<dbReference type="NCBIfam" id="NF033592">
    <property type="entry name" value="transpos_IS4_1"/>
    <property type="match status" value="1"/>
</dbReference>
<dbReference type="PANTHER" id="PTHR33258">
    <property type="entry name" value="TRANSPOSASE INSL FOR INSERTION SEQUENCE ELEMENT IS186A-RELATED"/>
    <property type="match status" value="1"/>
</dbReference>
<dbReference type="GO" id="GO:0004803">
    <property type="term" value="F:transposase activity"/>
    <property type="evidence" value="ECO:0007669"/>
    <property type="project" value="InterPro"/>
</dbReference>
<feature type="domain" description="Transposase IS4-like" evidence="5">
    <location>
        <begin position="107"/>
        <end position="359"/>
    </location>
</feature>
<evidence type="ECO:0000256" key="1">
    <source>
        <dbReference type="ARBA" id="ARBA00010075"/>
    </source>
</evidence>
<organism evidence="6 7">
    <name type="scientific">Mediterraneibacter gnavus</name>
    <name type="common">Ruminococcus gnavus</name>
    <dbReference type="NCBI Taxonomy" id="33038"/>
    <lineage>
        <taxon>Bacteria</taxon>
        <taxon>Bacillati</taxon>
        <taxon>Bacillota</taxon>
        <taxon>Clostridia</taxon>
        <taxon>Lachnospirales</taxon>
        <taxon>Lachnospiraceae</taxon>
        <taxon>Mediterraneibacter</taxon>
    </lineage>
</organism>
<dbReference type="GO" id="GO:0006313">
    <property type="term" value="P:DNA transposition"/>
    <property type="evidence" value="ECO:0007669"/>
    <property type="project" value="InterPro"/>
</dbReference>
<evidence type="ECO:0000313" key="6">
    <source>
        <dbReference type="EMBL" id="PLT80071.1"/>
    </source>
</evidence>
<name>A0A2N5PWF5_MEDGN</name>
<comment type="similarity">
    <text evidence="1">Belongs to the transposase 11 family.</text>
</comment>
<keyword evidence="4" id="KW-0233">DNA recombination</keyword>
<sequence>MKYSNVVKAMLFTSIHELAANPEHYVLHPGKDFSRNRKLGFQRLLLMLLTMEGDCIKEELYRYFGRSTDTPSKAAFYKQRKKVKEDAFRSLLVSFTQKCQKKLLKGKYSLVACDGSAADIFRNPDDSDTFFEPNGKSTRGFNQIHINAFFSVLDKKFTDLLIQPARKRNEYSAFCQMVDRSESDTPVIYLCDRGYASYNAFAHVIENGQFFVMRCTDDKTEKILGFPLDNIRQLDYHVERILSRSQSKKKRLHPEQEEQYRFVCKNVPMDYITQGHPEYRLSLRIIRIELSDSCYENLITNLPELDFDFDDLKDLYRLRWDEETSFRDLKYPLCLKAFHSQKYEYIIQEVWARAILYNFCSEIAMAVEIPEKKRKYVYQVNYSEAIKICRDFLRIHDGTTLDVEGLIAQNILPVRPGRTFPRQARFKLPISFCYRN</sequence>
<accession>A0A2N5PWF5</accession>
<evidence type="ECO:0000313" key="7">
    <source>
        <dbReference type="Proteomes" id="UP000234840"/>
    </source>
</evidence>
<proteinExistence type="inferred from homology"/>
<dbReference type="SUPFAM" id="SSF53098">
    <property type="entry name" value="Ribonuclease H-like"/>
    <property type="match status" value="1"/>
</dbReference>
<evidence type="ECO:0000256" key="2">
    <source>
        <dbReference type="ARBA" id="ARBA00022578"/>
    </source>
</evidence>
<evidence type="ECO:0000256" key="4">
    <source>
        <dbReference type="ARBA" id="ARBA00023172"/>
    </source>
</evidence>
<dbReference type="InterPro" id="IPR012337">
    <property type="entry name" value="RNaseH-like_sf"/>
</dbReference>
<dbReference type="AlphaFoldDB" id="A0A2N5PWF5"/>
<dbReference type="InterPro" id="IPR047952">
    <property type="entry name" value="Transpos_IS4"/>
</dbReference>
<dbReference type="EMBL" id="NIHW01000071">
    <property type="protein sequence ID" value="PLT80071.1"/>
    <property type="molecule type" value="Genomic_DNA"/>
</dbReference>
<comment type="caution">
    <text evidence="6">The sequence shown here is derived from an EMBL/GenBank/DDBJ whole genome shotgun (WGS) entry which is preliminary data.</text>
</comment>
<dbReference type="PANTHER" id="PTHR33258:SF1">
    <property type="entry name" value="TRANSPOSASE INSL FOR INSERTION SEQUENCE ELEMENT IS186A-RELATED"/>
    <property type="match status" value="1"/>
</dbReference>
<dbReference type="Proteomes" id="UP000234840">
    <property type="component" value="Unassembled WGS sequence"/>
</dbReference>